<dbReference type="PANTHER" id="PTHR30204:SF69">
    <property type="entry name" value="MERR-FAMILY TRANSCRIPTIONAL REGULATOR"/>
    <property type="match status" value="1"/>
</dbReference>
<dbReference type="PROSITE" id="PS50937">
    <property type="entry name" value="HTH_MERR_2"/>
    <property type="match status" value="1"/>
</dbReference>
<sequence>MEKSGLFQIGDVAKMFHISVGTLRHYEKSGLLQPEYTDNKTGYRYYSTRQFECLNTIRYLRVLDMPLEQIADFINNRDVERMQIMLRQQKEMVISKQKELEIIERKIENRLRQIEDALSSQLDTICIRQFESRRIAWIENTLSINSYLDLETSIRQLEQHQQNTVVFLGKVGVGIAREKLLNGEYNKYDKVFLLLDKEDAYSGPVEEIPEETCVTLRFCGGHKEAFVYYKRMMDFITEQKFRISGFSKEITMIDYGITDDTEKFVTEIQIPISHSEA</sequence>
<comment type="caution">
    <text evidence="7">The sequence shown here is derived from an EMBL/GenBank/DDBJ whole genome shotgun (WGS) entry which is preliminary data.</text>
</comment>
<keyword evidence="5" id="KW-0175">Coiled coil</keyword>
<keyword evidence="4" id="KW-0804">Transcription</keyword>
<dbReference type="InterPro" id="IPR029442">
    <property type="entry name" value="GyrI-like"/>
</dbReference>
<accession>A0A2S6HXU7</accession>
<keyword evidence="8" id="KW-1185">Reference proteome</keyword>
<dbReference type="InterPro" id="IPR047057">
    <property type="entry name" value="MerR_fam"/>
</dbReference>
<evidence type="ECO:0000256" key="3">
    <source>
        <dbReference type="ARBA" id="ARBA00023125"/>
    </source>
</evidence>
<dbReference type="GO" id="GO:0003677">
    <property type="term" value="F:DNA binding"/>
    <property type="evidence" value="ECO:0007669"/>
    <property type="project" value="UniProtKB-KW"/>
</dbReference>
<gene>
    <name evidence="7" type="ORF">BXY41_102423</name>
</gene>
<evidence type="ECO:0000313" key="8">
    <source>
        <dbReference type="Proteomes" id="UP000237749"/>
    </source>
</evidence>
<feature type="coiled-coil region" evidence="5">
    <location>
        <begin position="86"/>
        <end position="117"/>
    </location>
</feature>
<dbReference type="Proteomes" id="UP000237749">
    <property type="component" value="Unassembled WGS sequence"/>
</dbReference>
<dbReference type="SUPFAM" id="SSF55136">
    <property type="entry name" value="Probable bacterial effector-binding domain"/>
    <property type="match status" value="1"/>
</dbReference>
<feature type="domain" description="HTH merR-type" evidence="6">
    <location>
        <begin position="6"/>
        <end position="76"/>
    </location>
</feature>
<reference evidence="7 8" key="1">
    <citation type="submission" date="2018-02" db="EMBL/GenBank/DDBJ databases">
        <title>Genomic Encyclopedia of Archaeal and Bacterial Type Strains, Phase II (KMG-II): from individual species to whole genera.</title>
        <authorList>
            <person name="Goeker M."/>
        </authorList>
    </citation>
    <scope>NUCLEOTIDE SEQUENCE [LARGE SCALE GENOMIC DNA]</scope>
    <source>
        <strain evidence="7 8">DSM 3808</strain>
    </source>
</reference>
<dbReference type="AlphaFoldDB" id="A0A2S6HXU7"/>
<keyword evidence="3" id="KW-0238">DNA-binding</keyword>
<keyword evidence="2" id="KW-0805">Transcription regulation</keyword>
<evidence type="ECO:0000256" key="5">
    <source>
        <dbReference type="SAM" id="Coils"/>
    </source>
</evidence>
<evidence type="ECO:0000256" key="2">
    <source>
        <dbReference type="ARBA" id="ARBA00023015"/>
    </source>
</evidence>
<dbReference type="InterPro" id="IPR009061">
    <property type="entry name" value="DNA-bd_dom_put_sf"/>
</dbReference>
<dbReference type="EMBL" id="PTJA01000002">
    <property type="protein sequence ID" value="PPK82733.1"/>
    <property type="molecule type" value="Genomic_DNA"/>
</dbReference>
<dbReference type="OrthoDB" id="1894615at2"/>
<protein>
    <submittedName>
        <fullName evidence="7">MerR family transcriptional regulator</fullName>
    </submittedName>
</protein>
<proteinExistence type="predicted"/>
<dbReference type="CDD" id="cd01107">
    <property type="entry name" value="HTH_BmrR"/>
    <property type="match status" value="1"/>
</dbReference>
<dbReference type="Gene3D" id="3.20.80.10">
    <property type="entry name" value="Regulatory factor, effector binding domain"/>
    <property type="match status" value="1"/>
</dbReference>
<evidence type="ECO:0000256" key="1">
    <source>
        <dbReference type="ARBA" id="ARBA00022491"/>
    </source>
</evidence>
<evidence type="ECO:0000259" key="6">
    <source>
        <dbReference type="PROSITE" id="PS50937"/>
    </source>
</evidence>
<evidence type="ECO:0000256" key="4">
    <source>
        <dbReference type="ARBA" id="ARBA00023163"/>
    </source>
</evidence>
<name>A0A2S6HXU7_9FIRM</name>
<dbReference type="Pfam" id="PF13411">
    <property type="entry name" value="MerR_1"/>
    <property type="match status" value="1"/>
</dbReference>
<evidence type="ECO:0000313" key="7">
    <source>
        <dbReference type="EMBL" id="PPK82733.1"/>
    </source>
</evidence>
<dbReference type="InterPro" id="IPR011256">
    <property type="entry name" value="Reg_factor_effector_dom_sf"/>
</dbReference>
<dbReference type="PANTHER" id="PTHR30204">
    <property type="entry name" value="REDOX-CYCLING DRUG-SENSING TRANSCRIPTIONAL ACTIVATOR SOXR"/>
    <property type="match status" value="1"/>
</dbReference>
<dbReference type="InterPro" id="IPR000551">
    <property type="entry name" value="MerR-type_HTH_dom"/>
</dbReference>
<keyword evidence="1" id="KW-0678">Repressor</keyword>
<organism evidence="7 8">
    <name type="scientific">Lacrimispora xylanisolvens</name>
    <dbReference type="NCBI Taxonomy" id="384636"/>
    <lineage>
        <taxon>Bacteria</taxon>
        <taxon>Bacillati</taxon>
        <taxon>Bacillota</taxon>
        <taxon>Clostridia</taxon>
        <taxon>Lachnospirales</taxon>
        <taxon>Lachnospiraceae</taxon>
        <taxon>Lacrimispora</taxon>
    </lineage>
</organism>
<dbReference type="GO" id="GO:0003700">
    <property type="term" value="F:DNA-binding transcription factor activity"/>
    <property type="evidence" value="ECO:0007669"/>
    <property type="project" value="InterPro"/>
</dbReference>
<dbReference type="SMART" id="SM00422">
    <property type="entry name" value="HTH_MERR"/>
    <property type="match status" value="1"/>
</dbReference>
<dbReference type="SUPFAM" id="SSF46955">
    <property type="entry name" value="Putative DNA-binding domain"/>
    <property type="match status" value="1"/>
</dbReference>
<dbReference type="RefSeq" id="WP_104435500.1">
    <property type="nucleotide sequence ID" value="NZ_PTJA01000002.1"/>
</dbReference>
<dbReference type="Gene3D" id="1.10.1660.10">
    <property type="match status" value="1"/>
</dbReference>
<dbReference type="Pfam" id="PF06445">
    <property type="entry name" value="GyrI-like"/>
    <property type="match status" value="1"/>
</dbReference>